<feature type="domain" description="Histidine kinase" evidence="6">
    <location>
        <begin position="619"/>
        <end position="703"/>
    </location>
</feature>
<dbReference type="SUPFAM" id="SSF55781">
    <property type="entry name" value="GAF domain-like"/>
    <property type="match status" value="1"/>
</dbReference>
<evidence type="ECO:0000259" key="6">
    <source>
        <dbReference type="PROSITE" id="PS50109"/>
    </source>
</evidence>
<name>A0ABP5CUD4_9ACTN</name>
<feature type="transmembrane region" description="Helical" evidence="5">
    <location>
        <begin position="219"/>
        <end position="243"/>
    </location>
</feature>
<proteinExistence type="predicted"/>
<keyword evidence="8" id="KW-1185">Reference proteome</keyword>
<evidence type="ECO:0000256" key="4">
    <source>
        <dbReference type="SAM" id="MobiDB-lite"/>
    </source>
</evidence>
<dbReference type="Gene3D" id="1.20.5.1930">
    <property type="match status" value="1"/>
</dbReference>
<evidence type="ECO:0000313" key="7">
    <source>
        <dbReference type="EMBL" id="GAA1969032.1"/>
    </source>
</evidence>
<keyword evidence="5" id="KW-0812">Transmembrane</keyword>
<feature type="transmembrane region" description="Helical" evidence="5">
    <location>
        <begin position="31"/>
        <end position="52"/>
    </location>
</feature>
<dbReference type="InterPro" id="IPR011712">
    <property type="entry name" value="Sig_transdc_His_kin_sub3_dim/P"/>
</dbReference>
<feature type="transmembrane region" description="Helical" evidence="5">
    <location>
        <begin position="346"/>
        <end position="362"/>
    </location>
</feature>
<reference evidence="8" key="1">
    <citation type="journal article" date="2019" name="Int. J. Syst. Evol. Microbiol.">
        <title>The Global Catalogue of Microorganisms (GCM) 10K type strain sequencing project: providing services to taxonomists for standard genome sequencing and annotation.</title>
        <authorList>
            <consortium name="The Broad Institute Genomics Platform"/>
            <consortium name="The Broad Institute Genome Sequencing Center for Infectious Disease"/>
            <person name="Wu L."/>
            <person name="Ma J."/>
        </authorList>
    </citation>
    <scope>NUCLEOTIDE SEQUENCE [LARGE SCALE GENOMIC DNA]</scope>
    <source>
        <strain evidence="8">JCM 15309</strain>
    </source>
</reference>
<keyword evidence="1" id="KW-0808">Transferase</keyword>
<feature type="transmembrane region" description="Helical" evidence="5">
    <location>
        <begin position="313"/>
        <end position="334"/>
    </location>
</feature>
<feature type="region of interest" description="Disordered" evidence="4">
    <location>
        <begin position="1"/>
        <end position="23"/>
    </location>
</feature>
<dbReference type="PROSITE" id="PS50109">
    <property type="entry name" value="HIS_KIN"/>
    <property type="match status" value="1"/>
</dbReference>
<dbReference type="CDD" id="cd16917">
    <property type="entry name" value="HATPase_UhpB-NarQ-NarX-like"/>
    <property type="match status" value="1"/>
</dbReference>
<sequence length="709" mass="74849">MSPTESAGPAPAGPDRHHNGPVHPSGARRPVALWAAGSVVLVTLAAFVATVLLDLHTDTAGPGAQLVQGWGWSYALLGLLLAVLAALVLVRSPGQGIGWGLALAGLFWSVDALSQSYARFAVRADDALPLANLALWSFNRLGAFLPLAGALLLLLFPTGRFLPGRWRIAGWVTTIAMGLAALLVVLAPAEGVLPDVALPPEVDVDWGALPLPTGLSHGAVSASIAVQVAGLLSAMLAVVVRYRRARGLDRDRMRWLLWSVVAIALVLVVSVGLEVRGLGDAAIFVIMLLPAVAMTIGVVDPQLVAIDDLLARTLVYAALAAAILLADLVVLTALTAVLDDSLTERQLVLVVLFVSVLLYAPLRSRLARWVQTLLLGKRSDPYDVVASLASTLESVDEGPQQLAAVARAVATAFRVRYVAVEVDRGDGERLVATHGARPTQVRSTPILFRGDEVGRLVLPARGPRSRLSRRDEQLLRDLVRQAATAARTSGLAEEVQRSRERLVSAREEERRRIRRDLHDGLGPVLSGVVFQLESARLLVEKDPATAGVRLREASRTVQEVVADVRRLVHDLRPPALDDLGLVGALRQLAGQLERGGPEIAVSDGGIGPLPAAVEVAAYRIVAEALTNTVRHARAERADVRLCATDGALRLEVADDGSGLGADVQAGVGLRSMRERALELGGRVEVACPPSGGTVVTATLPIAGTAGGER</sequence>
<feature type="transmembrane region" description="Helical" evidence="5">
    <location>
        <begin position="168"/>
        <end position="189"/>
    </location>
</feature>
<keyword evidence="3" id="KW-0902">Two-component regulatory system</keyword>
<dbReference type="InterPro" id="IPR003594">
    <property type="entry name" value="HATPase_dom"/>
</dbReference>
<organism evidence="7 8">
    <name type="scientific">Nocardioides panacihumi</name>
    <dbReference type="NCBI Taxonomy" id="400774"/>
    <lineage>
        <taxon>Bacteria</taxon>
        <taxon>Bacillati</taxon>
        <taxon>Actinomycetota</taxon>
        <taxon>Actinomycetes</taxon>
        <taxon>Propionibacteriales</taxon>
        <taxon>Nocardioidaceae</taxon>
        <taxon>Nocardioides</taxon>
    </lineage>
</organism>
<dbReference type="Proteomes" id="UP001500571">
    <property type="component" value="Unassembled WGS sequence"/>
</dbReference>
<dbReference type="InterPro" id="IPR005467">
    <property type="entry name" value="His_kinase_dom"/>
</dbReference>
<dbReference type="Pfam" id="PF02518">
    <property type="entry name" value="HATPase_c"/>
    <property type="match status" value="1"/>
</dbReference>
<dbReference type="EMBL" id="BAAAPB010000004">
    <property type="protein sequence ID" value="GAA1969032.1"/>
    <property type="molecule type" value="Genomic_DNA"/>
</dbReference>
<protein>
    <recommendedName>
        <fullName evidence="6">Histidine kinase domain-containing protein</fullName>
    </recommendedName>
</protein>
<comment type="caution">
    <text evidence="7">The sequence shown here is derived from an EMBL/GenBank/DDBJ whole genome shotgun (WGS) entry which is preliminary data.</text>
</comment>
<keyword evidence="5" id="KW-1133">Transmembrane helix</keyword>
<evidence type="ECO:0000256" key="5">
    <source>
        <dbReference type="SAM" id="Phobius"/>
    </source>
</evidence>
<feature type="transmembrane region" description="Helical" evidence="5">
    <location>
        <begin position="72"/>
        <end position="90"/>
    </location>
</feature>
<dbReference type="Gene3D" id="3.30.565.10">
    <property type="entry name" value="Histidine kinase-like ATPase, C-terminal domain"/>
    <property type="match status" value="1"/>
</dbReference>
<evidence type="ECO:0000256" key="2">
    <source>
        <dbReference type="ARBA" id="ARBA00022777"/>
    </source>
</evidence>
<accession>A0ABP5CUD4</accession>
<dbReference type="SUPFAM" id="SSF55874">
    <property type="entry name" value="ATPase domain of HSP90 chaperone/DNA topoisomerase II/histidine kinase"/>
    <property type="match status" value="1"/>
</dbReference>
<dbReference type="PANTHER" id="PTHR24421">
    <property type="entry name" value="NITRATE/NITRITE SENSOR PROTEIN NARX-RELATED"/>
    <property type="match status" value="1"/>
</dbReference>
<gene>
    <name evidence="7" type="ORF">GCM10009798_32020</name>
</gene>
<feature type="transmembrane region" description="Helical" evidence="5">
    <location>
        <begin position="255"/>
        <end position="275"/>
    </location>
</feature>
<feature type="transmembrane region" description="Helical" evidence="5">
    <location>
        <begin position="97"/>
        <end position="118"/>
    </location>
</feature>
<keyword evidence="5" id="KW-0472">Membrane</keyword>
<evidence type="ECO:0000256" key="1">
    <source>
        <dbReference type="ARBA" id="ARBA00022679"/>
    </source>
</evidence>
<feature type="transmembrane region" description="Helical" evidence="5">
    <location>
        <begin position="281"/>
        <end position="301"/>
    </location>
</feature>
<dbReference type="Pfam" id="PF07730">
    <property type="entry name" value="HisKA_3"/>
    <property type="match status" value="1"/>
</dbReference>
<dbReference type="InterPro" id="IPR036890">
    <property type="entry name" value="HATPase_C_sf"/>
</dbReference>
<dbReference type="InterPro" id="IPR050482">
    <property type="entry name" value="Sensor_HK_TwoCompSys"/>
</dbReference>
<evidence type="ECO:0000256" key="3">
    <source>
        <dbReference type="ARBA" id="ARBA00023012"/>
    </source>
</evidence>
<dbReference type="SMART" id="SM00387">
    <property type="entry name" value="HATPase_c"/>
    <property type="match status" value="1"/>
</dbReference>
<keyword evidence="2" id="KW-0418">Kinase</keyword>
<evidence type="ECO:0000313" key="8">
    <source>
        <dbReference type="Proteomes" id="UP001500571"/>
    </source>
</evidence>
<feature type="transmembrane region" description="Helical" evidence="5">
    <location>
        <begin position="138"/>
        <end position="156"/>
    </location>
</feature>